<name>A0A4R5QG18_9PROT</name>
<keyword evidence="6 8" id="KW-0472">Membrane</keyword>
<gene>
    <name evidence="13" type="ORF">E2C06_12590</name>
</gene>
<evidence type="ECO:0000256" key="8">
    <source>
        <dbReference type="PROSITE-ProRule" id="PRU01360"/>
    </source>
</evidence>
<evidence type="ECO:0000313" key="14">
    <source>
        <dbReference type="Proteomes" id="UP000295096"/>
    </source>
</evidence>
<keyword evidence="13" id="KW-0675">Receptor</keyword>
<keyword evidence="3 8" id="KW-1134">Transmembrane beta strand</keyword>
<evidence type="ECO:0000256" key="6">
    <source>
        <dbReference type="ARBA" id="ARBA00023136"/>
    </source>
</evidence>
<evidence type="ECO:0000256" key="1">
    <source>
        <dbReference type="ARBA" id="ARBA00004571"/>
    </source>
</evidence>
<feature type="signal peptide" evidence="10">
    <location>
        <begin position="1"/>
        <end position="23"/>
    </location>
</feature>
<organism evidence="13 14">
    <name type="scientific">Dankookia rubra</name>
    <dbReference type="NCBI Taxonomy" id="1442381"/>
    <lineage>
        <taxon>Bacteria</taxon>
        <taxon>Pseudomonadati</taxon>
        <taxon>Pseudomonadota</taxon>
        <taxon>Alphaproteobacteria</taxon>
        <taxon>Acetobacterales</taxon>
        <taxon>Roseomonadaceae</taxon>
        <taxon>Dankookia</taxon>
    </lineage>
</organism>
<keyword evidence="4 8" id="KW-0812">Transmembrane</keyword>
<evidence type="ECO:0000256" key="10">
    <source>
        <dbReference type="SAM" id="SignalP"/>
    </source>
</evidence>
<dbReference type="InterPro" id="IPR000531">
    <property type="entry name" value="Beta-barrel_TonB"/>
</dbReference>
<comment type="caution">
    <text evidence="13">The sequence shown here is derived from an EMBL/GenBank/DDBJ whole genome shotgun (WGS) entry which is preliminary data.</text>
</comment>
<keyword evidence="7 8" id="KW-0998">Cell outer membrane</keyword>
<evidence type="ECO:0000256" key="7">
    <source>
        <dbReference type="ARBA" id="ARBA00023237"/>
    </source>
</evidence>
<evidence type="ECO:0000256" key="9">
    <source>
        <dbReference type="RuleBase" id="RU003357"/>
    </source>
</evidence>
<feature type="chain" id="PRO_5020418084" evidence="10">
    <location>
        <begin position="24"/>
        <end position="689"/>
    </location>
</feature>
<dbReference type="GO" id="GO:0009279">
    <property type="term" value="C:cell outer membrane"/>
    <property type="evidence" value="ECO:0007669"/>
    <property type="project" value="UniProtKB-SubCell"/>
</dbReference>
<dbReference type="PROSITE" id="PS52016">
    <property type="entry name" value="TONB_DEPENDENT_REC_3"/>
    <property type="match status" value="1"/>
</dbReference>
<dbReference type="PANTHER" id="PTHR30069:SF28">
    <property type="entry name" value="TONB-DEPENDENT RECEPTOR YNCD-RELATED"/>
    <property type="match status" value="1"/>
</dbReference>
<dbReference type="Pfam" id="PF00593">
    <property type="entry name" value="TonB_dep_Rec_b-barrel"/>
    <property type="match status" value="1"/>
</dbReference>
<reference evidence="13 14" key="1">
    <citation type="journal article" date="2016" name="J. Microbiol.">
        <title>Dankookia rubra gen. nov., sp. nov., an alphaproteobacterium isolated from sediment of a shallow stream.</title>
        <authorList>
            <person name="Kim W.H."/>
            <person name="Kim D.H."/>
            <person name="Kang K."/>
            <person name="Ahn T.Y."/>
        </authorList>
    </citation>
    <scope>NUCLEOTIDE SEQUENCE [LARGE SCALE GENOMIC DNA]</scope>
    <source>
        <strain evidence="13 14">JCM30602</strain>
    </source>
</reference>
<accession>A0A4R5QG18</accession>
<keyword evidence="10" id="KW-0732">Signal</keyword>
<dbReference type="AlphaFoldDB" id="A0A4R5QG18"/>
<dbReference type="InterPro" id="IPR036942">
    <property type="entry name" value="Beta-barrel_TonB_sf"/>
</dbReference>
<dbReference type="GO" id="GO:0044718">
    <property type="term" value="P:siderophore transmembrane transport"/>
    <property type="evidence" value="ECO:0007669"/>
    <property type="project" value="TreeGrafter"/>
</dbReference>
<dbReference type="RefSeq" id="WP_133288958.1">
    <property type="nucleotide sequence ID" value="NZ_SMSJ01000013.1"/>
</dbReference>
<sequence length="689" mass="75614">MPVQTRAPGGALLLALLPATVLAQGTGQEPVTTLPELEVVGRAPGSLTAPSVAEQRKQVEQTPAAARFIEAEEFRNRRAFTLRDVLSDTPGLFVQDRYGQELRLSVRGSGIARGFHLRGLEVLQDGIPVNLADGSGDFYQIDPLALRSAAVFPGGNALAYGASTLGGAINFTTPTAHTAEAPNILRAEAGVWGTWRLSGQVSRILGEADALANFSHFSTDGWRQHSRGSYDQFNANVGYRISDTVETRFYAGIYGTRQLLPGALTLGQALNTPRIANAQALSGNQARNVQVERFANRTTVRLDAGQLDLDSWVIHKSLYHPIFQVLDQDGLTWGIAPRWTQAFTVGGLRNDLVVGGRYFAGTNDALQYVNNRGSRGALTANGVQRAQNYEAFLENRLWVLPGLALVAGAKALRNERDYENRLTNQQYSRTYDGLNPKLGLLWQPRPEVQAFANITRSQDVPDFSDQLQTVNNQPLWVPLQAQRAWTVELGTRGRFERGSWDATLFRSNLRGQLLQYTVNPSIPASTFNAGTTVNQGIELAGRYDLWQGLLAAGDRLTLGQVWTFNDFRFRADRQYGDNRIAGLPPHVLRTTLAYAQPDRFFVRPALDWVPQGAWADYANTLRANSYIKLGLEAGVTVGPGVSVFLDARNLTNKRYVSDLGTITDASKVSTAVFYPGEGRSLYLGTRIAF</sequence>
<dbReference type="Proteomes" id="UP000295096">
    <property type="component" value="Unassembled WGS sequence"/>
</dbReference>
<evidence type="ECO:0000313" key="13">
    <source>
        <dbReference type="EMBL" id="TDH62222.1"/>
    </source>
</evidence>
<proteinExistence type="inferred from homology"/>
<dbReference type="GO" id="GO:0015344">
    <property type="term" value="F:siderophore uptake transmembrane transporter activity"/>
    <property type="evidence" value="ECO:0007669"/>
    <property type="project" value="TreeGrafter"/>
</dbReference>
<comment type="similarity">
    <text evidence="8 9">Belongs to the TonB-dependent receptor family.</text>
</comment>
<dbReference type="InterPro" id="IPR012910">
    <property type="entry name" value="Plug_dom"/>
</dbReference>
<dbReference type="InterPro" id="IPR039426">
    <property type="entry name" value="TonB-dep_rcpt-like"/>
</dbReference>
<evidence type="ECO:0000259" key="12">
    <source>
        <dbReference type="Pfam" id="PF07715"/>
    </source>
</evidence>
<feature type="domain" description="TonB-dependent receptor-like beta-barrel" evidence="11">
    <location>
        <begin position="323"/>
        <end position="650"/>
    </location>
</feature>
<comment type="subcellular location">
    <subcellularLocation>
        <location evidence="1 8">Cell outer membrane</location>
        <topology evidence="1 8">Multi-pass membrane protein</topology>
    </subcellularLocation>
</comment>
<dbReference type="SUPFAM" id="SSF56935">
    <property type="entry name" value="Porins"/>
    <property type="match status" value="1"/>
</dbReference>
<keyword evidence="5 9" id="KW-0798">TonB box</keyword>
<dbReference type="EMBL" id="SMSJ01000013">
    <property type="protein sequence ID" value="TDH62222.1"/>
    <property type="molecule type" value="Genomic_DNA"/>
</dbReference>
<dbReference type="PANTHER" id="PTHR30069">
    <property type="entry name" value="TONB-DEPENDENT OUTER MEMBRANE RECEPTOR"/>
    <property type="match status" value="1"/>
</dbReference>
<evidence type="ECO:0000256" key="2">
    <source>
        <dbReference type="ARBA" id="ARBA00022448"/>
    </source>
</evidence>
<dbReference type="InterPro" id="IPR037066">
    <property type="entry name" value="Plug_dom_sf"/>
</dbReference>
<dbReference type="Gene3D" id="2.40.170.20">
    <property type="entry name" value="TonB-dependent receptor, beta-barrel domain"/>
    <property type="match status" value="1"/>
</dbReference>
<evidence type="ECO:0000256" key="4">
    <source>
        <dbReference type="ARBA" id="ARBA00022692"/>
    </source>
</evidence>
<feature type="domain" description="TonB-dependent receptor plug" evidence="12">
    <location>
        <begin position="59"/>
        <end position="168"/>
    </location>
</feature>
<evidence type="ECO:0000259" key="11">
    <source>
        <dbReference type="Pfam" id="PF00593"/>
    </source>
</evidence>
<dbReference type="Gene3D" id="2.170.130.10">
    <property type="entry name" value="TonB-dependent receptor, plug domain"/>
    <property type="match status" value="1"/>
</dbReference>
<protein>
    <submittedName>
        <fullName evidence="13">TonB-dependent receptor</fullName>
    </submittedName>
</protein>
<evidence type="ECO:0000256" key="3">
    <source>
        <dbReference type="ARBA" id="ARBA00022452"/>
    </source>
</evidence>
<keyword evidence="2 8" id="KW-0813">Transport</keyword>
<dbReference type="Pfam" id="PF07715">
    <property type="entry name" value="Plug"/>
    <property type="match status" value="1"/>
</dbReference>
<keyword evidence="14" id="KW-1185">Reference proteome</keyword>
<dbReference type="OrthoDB" id="9760620at2"/>
<evidence type="ECO:0000256" key="5">
    <source>
        <dbReference type="ARBA" id="ARBA00023077"/>
    </source>
</evidence>